<keyword evidence="2 4" id="KW-0472">Membrane</keyword>
<dbReference type="Pfam" id="PF00691">
    <property type="entry name" value="OmpA"/>
    <property type="match status" value="1"/>
</dbReference>
<dbReference type="InterPro" id="IPR011042">
    <property type="entry name" value="6-blade_b-propeller_TolB-like"/>
</dbReference>
<protein>
    <submittedName>
        <fullName evidence="6">Outer membrane protein OmpA-like peptidoglycan-associated protein</fullName>
    </submittedName>
</protein>
<dbReference type="InterPro" id="IPR006664">
    <property type="entry name" value="OMP_bac"/>
</dbReference>
<evidence type="ECO:0000256" key="4">
    <source>
        <dbReference type="PROSITE-ProRule" id="PRU00473"/>
    </source>
</evidence>
<dbReference type="EMBL" id="QLSV01000013">
    <property type="protein sequence ID" value="RAR46985.1"/>
    <property type="molecule type" value="Genomic_DNA"/>
</dbReference>
<dbReference type="Gene3D" id="3.30.1330.60">
    <property type="entry name" value="OmpA-like domain"/>
    <property type="match status" value="1"/>
</dbReference>
<evidence type="ECO:0000256" key="3">
    <source>
        <dbReference type="ARBA" id="ARBA00023237"/>
    </source>
</evidence>
<dbReference type="SUPFAM" id="SSF103088">
    <property type="entry name" value="OmpA-like"/>
    <property type="match status" value="1"/>
</dbReference>
<organism evidence="6 7">
    <name type="scientific">Flavobacterium lacus</name>
    <dbReference type="NCBI Taxonomy" id="1353778"/>
    <lineage>
        <taxon>Bacteria</taxon>
        <taxon>Pseudomonadati</taxon>
        <taxon>Bacteroidota</taxon>
        <taxon>Flavobacteriia</taxon>
        <taxon>Flavobacteriales</taxon>
        <taxon>Flavobacteriaceae</taxon>
        <taxon>Flavobacterium</taxon>
    </lineage>
</organism>
<dbReference type="InterPro" id="IPR011990">
    <property type="entry name" value="TPR-like_helical_dom_sf"/>
</dbReference>
<dbReference type="Gene3D" id="2.120.10.30">
    <property type="entry name" value="TolB, C-terminal domain"/>
    <property type="match status" value="1"/>
</dbReference>
<accession>A0A328WNV8</accession>
<comment type="subcellular location">
    <subcellularLocation>
        <location evidence="1">Cell outer membrane</location>
    </subcellularLocation>
</comment>
<dbReference type="RefSeq" id="WP_245942994.1">
    <property type="nucleotide sequence ID" value="NZ_QLSV01000013.1"/>
</dbReference>
<dbReference type="InterPro" id="IPR050330">
    <property type="entry name" value="Bact_OuterMem_StrucFunc"/>
</dbReference>
<evidence type="ECO:0000256" key="1">
    <source>
        <dbReference type="ARBA" id="ARBA00004442"/>
    </source>
</evidence>
<feature type="domain" description="OmpA-like" evidence="5">
    <location>
        <begin position="521"/>
        <end position="639"/>
    </location>
</feature>
<proteinExistence type="predicted"/>
<dbReference type="InterPro" id="IPR006665">
    <property type="entry name" value="OmpA-like"/>
</dbReference>
<name>A0A328WNV8_9FLAO</name>
<dbReference type="Gene3D" id="1.25.40.10">
    <property type="entry name" value="Tetratricopeptide repeat domain"/>
    <property type="match status" value="1"/>
</dbReference>
<dbReference type="GO" id="GO:0009279">
    <property type="term" value="C:cell outer membrane"/>
    <property type="evidence" value="ECO:0007669"/>
    <property type="project" value="UniProtKB-SubCell"/>
</dbReference>
<sequence>MATINPHDFSKEIKMRNSNYIIFFLLMSQFILAQKPTIKKANELFANKAYVEAAKMYEKFKQNQDQSVLQNLGDCYYYNAQMKFAADNYGNLVFKYKDSVKPDYYFRYAHALKGIDDYEKGDKIMSDYLKYPVDTKKFKEHLNNIVPYNYKVNQMTRSNSTGDFGISFFGEKVVFASLRNAESPLYKWNEKPYLDLYEATVSTDGILENIKPFSEQINTKTHESNAVFTKDGKTMYFSRTSDEQVQVGDEKFASVKLFKAEFIENEWTNVTELPFSSNQFSTQHPALSADEKKLYFSSDRSESLGSFDLFYVDILEDGGFTEPQNLGNNINTIHREQFPFIADDGTLYFASDGLQGLGGLDIFMARSYDEVFAKPINLGETINTGMDDFAYVVKAEENLGYFASNRKGSDNLYSFIREENERRFIVEGDVRDKVTKELLPGTTVTLFDMDDKLIGQLVVGADADYVFNSEPNTKYKIVADRDFYASKEQIFETTDDGRVRFTIELEIESYDDAEEIIVTKDDGLVYIQLENIYFDLNKWDIKEEAARTLDVLVAIMNKYPRMVIELGAHTDSRASDAYNLRLSQDRAGAALEYLVSNGINRNRMRSKGYGERVPLIKCGDNCSEVEHSINRRCEFIILK</sequence>
<comment type="caution">
    <text evidence="6">The sequence shown here is derived from an EMBL/GenBank/DDBJ whole genome shotgun (WGS) entry which is preliminary data.</text>
</comment>
<dbReference type="InterPro" id="IPR011659">
    <property type="entry name" value="WD40"/>
</dbReference>
<dbReference type="PRINTS" id="PR01021">
    <property type="entry name" value="OMPADOMAIN"/>
</dbReference>
<evidence type="ECO:0000256" key="2">
    <source>
        <dbReference type="ARBA" id="ARBA00023136"/>
    </source>
</evidence>
<gene>
    <name evidence="6" type="ORF">B0I10_113103</name>
</gene>
<dbReference type="AlphaFoldDB" id="A0A328WNV8"/>
<dbReference type="SUPFAM" id="SSF48452">
    <property type="entry name" value="TPR-like"/>
    <property type="match status" value="1"/>
</dbReference>
<dbReference type="Pfam" id="PF07676">
    <property type="entry name" value="PD40"/>
    <property type="match status" value="3"/>
</dbReference>
<dbReference type="CDD" id="cd07185">
    <property type="entry name" value="OmpA_C-like"/>
    <property type="match status" value="1"/>
</dbReference>
<reference evidence="6 7" key="1">
    <citation type="submission" date="2018-06" db="EMBL/GenBank/DDBJ databases">
        <title>Genomic Encyclopedia of Type Strains, Phase III (KMG-III): the genomes of soil and plant-associated and newly described type strains.</title>
        <authorList>
            <person name="Whitman W."/>
        </authorList>
    </citation>
    <scope>NUCLEOTIDE SEQUENCE [LARGE SCALE GENOMIC DNA]</scope>
    <source>
        <strain evidence="6 7">CGMCC 1.12504</strain>
    </source>
</reference>
<evidence type="ECO:0000313" key="6">
    <source>
        <dbReference type="EMBL" id="RAR46985.1"/>
    </source>
</evidence>
<dbReference type="Proteomes" id="UP000249518">
    <property type="component" value="Unassembled WGS sequence"/>
</dbReference>
<keyword evidence="7" id="KW-1185">Reference proteome</keyword>
<dbReference type="PROSITE" id="PS51123">
    <property type="entry name" value="OMPA_2"/>
    <property type="match status" value="1"/>
</dbReference>
<dbReference type="SUPFAM" id="SSF82171">
    <property type="entry name" value="DPP6 N-terminal domain-like"/>
    <property type="match status" value="1"/>
</dbReference>
<evidence type="ECO:0000313" key="7">
    <source>
        <dbReference type="Proteomes" id="UP000249518"/>
    </source>
</evidence>
<dbReference type="InterPro" id="IPR036737">
    <property type="entry name" value="OmpA-like_sf"/>
</dbReference>
<keyword evidence="3" id="KW-0998">Cell outer membrane</keyword>
<dbReference type="PANTHER" id="PTHR30329">
    <property type="entry name" value="STATOR ELEMENT OF FLAGELLAR MOTOR COMPLEX"/>
    <property type="match status" value="1"/>
</dbReference>
<dbReference type="PANTHER" id="PTHR30329:SF21">
    <property type="entry name" value="LIPOPROTEIN YIAD-RELATED"/>
    <property type="match status" value="1"/>
</dbReference>
<dbReference type="Gene3D" id="2.60.40.1120">
    <property type="entry name" value="Carboxypeptidase-like, regulatory domain"/>
    <property type="match status" value="1"/>
</dbReference>
<evidence type="ECO:0000259" key="5">
    <source>
        <dbReference type="PROSITE" id="PS51123"/>
    </source>
</evidence>